<reference evidence="2 3" key="1">
    <citation type="submission" date="2020-01" db="EMBL/GenBank/DDBJ databases">
        <title>Ponticoccus aerotolerans gen. nov., sp. nov., an anaerobic bacterium and proposal of Ponticoccusceae fam. nov., Ponticoccusles ord. nov. and Ponticoccuse classis nov. in the phylum Kiritimatiellaeota.</title>
        <authorList>
            <person name="Zhou L.Y."/>
            <person name="Du Z.J."/>
        </authorList>
    </citation>
    <scope>NUCLEOTIDE SEQUENCE [LARGE SCALE GENOMIC DNA]</scope>
    <source>
        <strain evidence="2 3">S-5007</strain>
    </source>
</reference>
<organism evidence="2 3">
    <name type="scientific">Tichowtungia aerotolerans</name>
    <dbReference type="NCBI Taxonomy" id="2697043"/>
    <lineage>
        <taxon>Bacteria</taxon>
        <taxon>Pseudomonadati</taxon>
        <taxon>Kiritimatiellota</taxon>
        <taxon>Tichowtungiia</taxon>
        <taxon>Tichowtungiales</taxon>
        <taxon>Tichowtungiaceae</taxon>
        <taxon>Tichowtungia</taxon>
    </lineage>
</organism>
<evidence type="ECO:0000313" key="3">
    <source>
        <dbReference type="Proteomes" id="UP000464954"/>
    </source>
</evidence>
<keyword evidence="1" id="KW-0732">Signal</keyword>
<evidence type="ECO:0000313" key="2">
    <source>
        <dbReference type="EMBL" id="QHI68785.1"/>
    </source>
</evidence>
<dbReference type="AlphaFoldDB" id="A0A6P1MCH3"/>
<dbReference type="KEGG" id="taer:GT409_04750"/>
<proteinExistence type="predicted"/>
<dbReference type="EMBL" id="CP047593">
    <property type="protein sequence ID" value="QHI68785.1"/>
    <property type="molecule type" value="Genomic_DNA"/>
</dbReference>
<name>A0A6P1MCH3_9BACT</name>
<gene>
    <name evidence="2" type="ORF">GT409_04750</name>
</gene>
<keyword evidence="3" id="KW-1185">Reference proteome</keyword>
<protein>
    <submittedName>
        <fullName evidence="2">Uncharacterized protein</fullName>
    </submittedName>
</protein>
<sequence>MKRFLAFIVMFGLTVAWVQADWFVDDFERADTTFTNDASVAIGDGYVLMQLAGDQQTIAKITSGRVEFSQTDGTDPAKNIILYNSNIKLANAQPNESFTVEGDIQTINVANGSSLQGLAFNVQPDGSFYAARIDTGTNDTTVLQFVRANSEGGIAQFTTVANSVPLATNTVYHLKISSLEPGAFTYELTGPDLDGGQLVGAAQETSLKLENGYAGFFASASFGTEEYAFDNLSIETTVGDVGSFVDSYTRSQTVFSTNAAESIGPGYVMKQLGGDKIATSRILSYKIQLSQLSGSVNANNVYFYYTGAEMQNSGSNQISIVEGDIDTHSAAAGSLLYGLVFNVQPDGSHYIARINTGTTTVLQFLRVTSAGAITSFSTADNSTTLALSSTYHMKIETFSPGSFRYTLTGPGLDGGALSGMVQDTALKLADGYAGFHASGANVTPRFDSLSVKNITVGEDAGWVDDFTSSVAYGTFDSDASVSIGDGYVLSKSSGDITPTARIMLNAVQLSQEGSGDAANDIVLRYSGVETLNAAPEKSFVVEGDLNTVNAVNSSLFNGLAFNVQSDGSFYAARINTGTTNVLQFIRVTSAGAVVSFGVVPNTVKLSINSWYHLKIESEEAGVFKYRLTGPDLDGGVLTGTATDTVLRLEDGTAGFYASKISTQYLFDNLSIGTYTTEILAGYDSWAAGWGVDLGAMTADYDGDKISNLAEYALGGDPTNALDGGEAPSFTLDGSGITYVYPQRSDDDTLTYLLKITDDLVGGAWSNAGYSVINTNITGGTLDYVTNTVSVTDPQLFIKLEVQQD</sequence>
<feature type="signal peptide" evidence="1">
    <location>
        <begin position="1"/>
        <end position="20"/>
    </location>
</feature>
<feature type="chain" id="PRO_5026816556" evidence="1">
    <location>
        <begin position="21"/>
        <end position="804"/>
    </location>
</feature>
<evidence type="ECO:0000256" key="1">
    <source>
        <dbReference type="SAM" id="SignalP"/>
    </source>
</evidence>
<dbReference type="RefSeq" id="WP_160627436.1">
    <property type="nucleotide sequence ID" value="NZ_CP047593.1"/>
</dbReference>
<dbReference type="Proteomes" id="UP000464954">
    <property type="component" value="Chromosome"/>
</dbReference>
<accession>A0A6P1MCH3</accession>